<feature type="compositionally biased region" description="Polar residues" evidence="1">
    <location>
        <begin position="181"/>
        <end position="200"/>
    </location>
</feature>
<feature type="region of interest" description="Disordered" evidence="1">
    <location>
        <begin position="180"/>
        <end position="200"/>
    </location>
</feature>
<dbReference type="GO" id="GO:0006406">
    <property type="term" value="P:mRNA export from nucleus"/>
    <property type="evidence" value="ECO:0007669"/>
    <property type="project" value="TreeGrafter"/>
</dbReference>
<proteinExistence type="predicted"/>
<dbReference type="AlphaFoldDB" id="A0A7J7IBL2"/>
<dbReference type="GO" id="GO:0070390">
    <property type="term" value="C:transcription export complex 2"/>
    <property type="evidence" value="ECO:0007669"/>
    <property type="project" value="TreeGrafter"/>
</dbReference>
<dbReference type="PANTHER" id="PTHR12436">
    <property type="entry name" value="80 KDA MCM3-ASSOCIATED PROTEIN"/>
    <property type="match status" value="1"/>
</dbReference>
<comment type="caution">
    <text evidence="3">The sequence shown here is derived from an EMBL/GenBank/DDBJ whole genome shotgun (WGS) entry which is preliminary data.</text>
</comment>
<dbReference type="Pfam" id="PF03399">
    <property type="entry name" value="SAC3_GANP"/>
    <property type="match status" value="1"/>
</dbReference>
<dbReference type="OrthoDB" id="21502at2759"/>
<dbReference type="InterPro" id="IPR045107">
    <property type="entry name" value="SAC3/GANP/THP3"/>
</dbReference>
<keyword evidence="4" id="KW-1185">Reference proteome</keyword>
<dbReference type="PANTHER" id="PTHR12436:SF3">
    <property type="entry name" value="GERMINAL-CENTER ASSOCIATED NUCLEAR PROTEIN"/>
    <property type="match status" value="1"/>
</dbReference>
<evidence type="ECO:0000313" key="3">
    <source>
        <dbReference type="EMBL" id="KAF6000465.1"/>
    </source>
</evidence>
<accession>A0A7J7IBL2</accession>
<protein>
    <recommendedName>
        <fullName evidence="2">SAC3/GANP/THP3 conserved domain-containing protein</fullName>
    </recommendedName>
</protein>
<gene>
    <name evidence="3" type="ORF">F1559_002281</name>
</gene>
<dbReference type="InterPro" id="IPR005062">
    <property type="entry name" value="SAC3/GANP/THP3_conserved"/>
</dbReference>
<evidence type="ECO:0000259" key="2">
    <source>
        <dbReference type="Pfam" id="PF03399"/>
    </source>
</evidence>
<feature type="domain" description="SAC3/GANP/THP3 conserved" evidence="2">
    <location>
        <begin position="283"/>
        <end position="571"/>
    </location>
</feature>
<organism evidence="3 4">
    <name type="scientific">Cyanidiococcus yangmingshanensis</name>
    <dbReference type="NCBI Taxonomy" id="2690220"/>
    <lineage>
        <taxon>Eukaryota</taxon>
        <taxon>Rhodophyta</taxon>
        <taxon>Bangiophyceae</taxon>
        <taxon>Cyanidiales</taxon>
        <taxon>Cyanidiaceae</taxon>
        <taxon>Cyanidiococcus</taxon>
    </lineage>
</organism>
<dbReference type="EMBL" id="VWRR01000020">
    <property type="protein sequence ID" value="KAF6000465.1"/>
    <property type="molecule type" value="Genomic_DNA"/>
</dbReference>
<evidence type="ECO:0000313" key="4">
    <source>
        <dbReference type="Proteomes" id="UP000530660"/>
    </source>
</evidence>
<reference evidence="3 4" key="1">
    <citation type="journal article" date="2020" name="J. Phycol.">
        <title>Comparative genome analysis reveals Cyanidiococcus gen. nov., a new extremophilic red algal genus sister to Cyanidioschyzon (Cyanidioschyzonaceae, Rhodophyta).</title>
        <authorList>
            <person name="Liu S.-L."/>
            <person name="Chiang Y.-R."/>
            <person name="Yoon H.S."/>
            <person name="Fu H.-Y."/>
        </authorList>
    </citation>
    <scope>NUCLEOTIDE SEQUENCE [LARGE SCALE GENOMIC DNA]</scope>
    <source>
        <strain evidence="3 4">THAL066</strain>
    </source>
</reference>
<dbReference type="GO" id="GO:0005737">
    <property type="term" value="C:cytoplasm"/>
    <property type="evidence" value="ECO:0007669"/>
    <property type="project" value="TreeGrafter"/>
</dbReference>
<name>A0A7J7IBL2_9RHOD</name>
<dbReference type="Proteomes" id="UP000530660">
    <property type="component" value="Unassembled WGS sequence"/>
</dbReference>
<sequence>MSGLSDSTKTEQFTVSEGGNVLEEVASGGQVYLSATGQVRYRGATLLLLQCPEAYCDEQRLKSHFDQVTSNQVVGVQIRLQKRSALIQFQSQRAAALALHRGATIGDDSTRLRLRYYIPPGARASLQRWQALYQQSGAQNLNDGRTDEHEAQMFIASHTEERTTTNAMQRLADRNAAVESESASNLPGSFHPATSSMGWPNRNQKSAAVKTFSDLNDRVQNSGSTDVYASASVAGLESGERIRHTEREQVTQAPGVSLSNGVEATAETAPFGHAGWVGTCLSMCPLEEQQQRQVQRDVHFFEMSTDTSGTLQPNPQIMVKKFARPAAGAEAVRPEQVRPPVVLRQTMEYLLQHIADREDVPFHEVYAFLRDRTRSIRQDFTYQGIYDAHCVWVHEHCVRFHIMAEHRFAGAEPEVFSSKQNMEQLDKCLLALRHLYREANQRGEPFTSSQSEFEAYYLLMQSRTDPLVTALRELDPATLNSESVAFALRVMLARQRADFRSFFGPLLEQATYLQACMMHRHFGKMRLQAMAQLARASSRHEVWPIAELMRLLAFDDISDTIRFLENCGLATTPDGTGIGLGAQEATIAALMTKSMDCDACVPGATSSVSLSTHDRVQSHGTQT</sequence>
<evidence type="ECO:0000256" key="1">
    <source>
        <dbReference type="SAM" id="MobiDB-lite"/>
    </source>
</evidence>
<dbReference type="Gene3D" id="1.25.40.990">
    <property type="match status" value="1"/>
</dbReference>